<accession>A0A7W9ZIZ2</accession>
<keyword evidence="7 16" id="KW-0732">Signal</keyword>
<comment type="subcellular location">
    <subcellularLocation>
        <location evidence="1 14">Cell outer membrane</location>
        <topology evidence="1 14">Multi-pass membrane protein</topology>
    </subcellularLocation>
</comment>
<keyword evidence="20" id="KW-1185">Reference proteome</keyword>
<proteinExistence type="inferred from homology"/>
<keyword evidence="12 19" id="KW-0675">Receptor</keyword>
<dbReference type="InterPro" id="IPR036942">
    <property type="entry name" value="Beta-barrel_TonB_sf"/>
</dbReference>
<name>A0A7W9ZIZ2_NOVIT</name>
<keyword evidence="8" id="KW-0408">Iron</keyword>
<dbReference type="InterPro" id="IPR012910">
    <property type="entry name" value="Plug_dom"/>
</dbReference>
<reference evidence="19 20" key="1">
    <citation type="submission" date="2020-08" db="EMBL/GenBank/DDBJ databases">
        <title>Genomic Encyclopedia of Type Strains, Phase IV (KMG-IV): sequencing the most valuable type-strain genomes for metagenomic binning, comparative biology and taxonomic classification.</title>
        <authorList>
            <person name="Goeker M."/>
        </authorList>
    </citation>
    <scope>NUCLEOTIDE SEQUENCE [LARGE SCALE GENOMIC DNA]</scope>
    <source>
        <strain evidence="19 20">DSM 11590</strain>
    </source>
</reference>
<dbReference type="CDD" id="cd01347">
    <property type="entry name" value="ligand_gated_channel"/>
    <property type="match status" value="1"/>
</dbReference>
<dbReference type="SUPFAM" id="SSF56935">
    <property type="entry name" value="Porins"/>
    <property type="match status" value="1"/>
</dbReference>
<gene>
    <name evidence="19" type="ORF">FHS48_003846</name>
</gene>
<keyword evidence="13 14" id="KW-0998">Cell outer membrane</keyword>
<feature type="signal peptide" evidence="16">
    <location>
        <begin position="1"/>
        <end position="42"/>
    </location>
</feature>
<dbReference type="GO" id="GO:0015344">
    <property type="term" value="F:siderophore uptake transmembrane transporter activity"/>
    <property type="evidence" value="ECO:0007669"/>
    <property type="project" value="TreeGrafter"/>
</dbReference>
<comment type="caution">
    <text evidence="19">The sequence shown here is derived from an EMBL/GenBank/DDBJ whole genome shotgun (WGS) entry which is preliminary data.</text>
</comment>
<dbReference type="EMBL" id="JACIIX010000023">
    <property type="protein sequence ID" value="MBB6212392.1"/>
    <property type="molecule type" value="Genomic_DNA"/>
</dbReference>
<keyword evidence="10 15" id="KW-0798">TonB box</keyword>
<evidence type="ECO:0000259" key="17">
    <source>
        <dbReference type="Pfam" id="PF00593"/>
    </source>
</evidence>
<keyword evidence="4 14" id="KW-1134">Transmembrane beta strand</keyword>
<evidence type="ECO:0000256" key="13">
    <source>
        <dbReference type="ARBA" id="ARBA00023237"/>
    </source>
</evidence>
<evidence type="ECO:0000256" key="16">
    <source>
        <dbReference type="SAM" id="SignalP"/>
    </source>
</evidence>
<evidence type="ECO:0000256" key="11">
    <source>
        <dbReference type="ARBA" id="ARBA00023136"/>
    </source>
</evidence>
<feature type="chain" id="PRO_5030760429" evidence="16">
    <location>
        <begin position="43"/>
        <end position="737"/>
    </location>
</feature>
<evidence type="ECO:0000256" key="1">
    <source>
        <dbReference type="ARBA" id="ARBA00004571"/>
    </source>
</evidence>
<dbReference type="Pfam" id="PF07715">
    <property type="entry name" value="Plug"/>
    <property type="match status" value="1"/>
</dbReference>
<dbReference type="PANTHER" id="PTHR32552">
    <property type="entry name" value="FERRICHROME IRON RECEPTOR-RELATED"/>
    <property type="match status" value="1"/>
</dbReference>
<keyword evidence="6 14" id="KW-0812">Transmembrane</keyword>
<evidence type="ECO:0000256" key="9">
    <source>
        <dbReference type="ARBA" id="ARBA00023065"/>
    </source>
</evidence>
<feature type="domain" description="TonB-dependent receptor-like beta-barrel" evidence="17">
    <location>
        <begin position="258"/>
        <end position="707"/>
    </location>
</feature>
<keyword evidence="11 14" id="KW-0472">Membrane</keyword>
<evidence type="ECO:0000256" key="15">
    <source>
        <dbReference type="RuleBase" id="RU003357"/>
    </source>
</evidence>
<evidence type="ECO:0000256" key="2">
    <source>
        <dbReference type="ARBA" id="ARBA00009810"/>
    </source>
</evidence>
<keyword evidence="5" id="KW-0410">Iron transport</keyword>
<evidence type="ECO:0000313" key="20">
    <source>
        <dbReference type="Proteomes" id="UP000544872"/>
    </source>
</evidence>
<dbReference type="PROSITE" id="PS52016">
    <property type="entry name" value="TONB_DEPENDENT_REC_3"/>
    <property type="match status" value="1"/>
</dbReference>
<dbReference type="GO" id="GO:0015891">
    <property type="term" value="P:siderophore transport"/>
    <property type="evidence" value="ECO:0007669"/>
    <property type="project" value="InterPro"/>
</dbReference>
<evidence type="ECO:0000256" key="7">
    <source>
        <dbReference type="ARBA" id="ARBA00022729"/>
    </source>
</evidence>
<dbReference type="PANTHER" id="PTHR32552:SF68">
    <property type="entry name" value="FERRICHROME OUTER MEMBRANE TRANSPORTER_PHAGE RECEPTOR"/>
    <property type="match status" value="1"/>
</dbReference>
<dbReference type="InterPro" id="IPR039426">
    <property type="entry name" value="TonB-dep_rcpt-like"/>
</dbReference>
<evidence type="ECO:0000256" key="5">
    <source>
        <dbReference type="ARBA" id="ARBA00022496"/>
    </source>
</evidence>
<dbReference type="InterPro" id="IPR010105">
    <property type="entry name" value="TonB_sidphr_rcpt"/>
</dbReference>
<protein>
    <submittedName>
        <fullName evidence="19">Iron complex outermembrane receptor protein</fullName>
    </submittedName>
</protein>
<evidence type="ECO:0000256" key="14">
    <source>
        <dbReference type="PROSITE-ProRule" id="PRU01360"/>
    </source>
</evidence>
<keyword evidence="3 14" id="KW-0813">Transport</keyword>
<dbReference type="Gene3D" id="2.170.130.10">
    <property type="entry name" value="TonB-dependent receptor, plug domain"/>
    <property type="match status" value="1"/>
</dbReference>
<dbReference type="InterPro" id="IPR037066">
    <property type="entry name" value="Plug_dom_sf"/>
</dbReference>
<dbReference type="GO" id="GO:0009279">
    <property type="term" value="C:cell outer membrane"/>
    <property type="evidence" value="ECO:0007669"/>
    <property type="project" value="UniProtKB-SubCell"/>
</dbReference>
<dbReference type="GO" id="GO:0038023">
    <property type="term" value="F:signaling receptor activity"/>
    <property type="evidence" value="ECO:0007669"/>
    <property type="project" value="InterPro"/>
</dbReference>
<evidence type="ECO:0000256" key="4">
    <source>
        <dbReference type="ARBA" id="ARBA00022452"/>
    </source>
</evidence>
<sequence length="737" mass="79316">MTRMSPTLPPPSSRQARRMRPLFQALLAGTSAVALSAPVALAQQAPAQLAPLSVTGTAVTGDDSTTWVATEGSTGTKTKVPVTEVPQAVTVITQKELETRGPTDLEGAVAYTAGVFADAWGQDDRFQQFVIRGFDHGQRGVYRDGLSERSLTDFTLARIDPFMLERLEVFKGSTSTLFGLNKPGGMINATTKRPTTDPLHELSIGYGSFNTKQATADLGGKIEGTDFSYRLTALGRDGETQVKDSENNRAVFAPAITWAPNDRTKVTVLSQYQKVESMSPFGVPQALVGRIGRDVQLGDSKYDTFETEQASIGYEVGHRFNDAWAVHQGARFSYINSDSMALALTSYDAGTDQMDRYYFGIDGQTRSLALDTNVTHDWAGKGLKNQALVGIDYRIASGTERTWRGNVNSVFNVSATGSGAAAGSLQAATISDQYVKARQSSVGLYGQNQLKVDDHWLLTLGGRYDAVRTNVSAVDYASGSRPSDTISDSAFSGRAGLSYLFSNGFAPYVSYSESFDPVTVAALYGYRDVSGNPLKAEPTKGRQYEAGIKYAPPSSNTLVTLAAYDLTQTNVVSSDPVSGRYNQTGEINIKGLELEGRTQVLPGVTAMASYTFQHGEVTKDNDASKVGARPDLVPQHMVSGWLDYDVGTAVSALKGLSVGGGGRFVGNNVNLNASGLKDTNKSYAVYDAAVHYQVQENVKLSLTASNLFDKEYTTTCYYGTCYYGDGRTVMSSLTLSW</sequence>
<evidence type="ECO:0000256" key="6">
    <source>
        <dbReference type="ARBA" id="ARBA00022692"/>
    </source>
</evidence>
<feature type="domain" description="TonB-dependent receptor plug" evidence="18">
    <location>
        <begin position="82"/>
        <end position="185"/>
    </location>
</feature>
<evidence type="ECO:0000256" key="8">
    <source>
        <dbReference type="ARBA" id="ARBA00023004"/>
    </source>
</evidence>
<evidence type="ECO:0000313" key="19">
    <source>
        <dbReference type="EMBL" id="MBB6212392.1"/>
    </source>
</evidence>
<dbReference type="Proteomes" id="UP000544872">
    <property type="component" value="Unassembled WGS sequence"/>
</dbReference>
<dbReference type="NCBIfam" id="TIGR01783">
    <property type="entry name" value="TonB-siderophor"/>
    <property type="match status" value="1"/>
</dbReference>
<dbReference type="Pfam" id="PF00593">
    <property type="entry name" value="TonB_dep_Rec_b-barrel"/>
    <property type="match status" value="1"/>
</dbReference>
<dbReference type="AlphaFoldDB" id="A0A7W9ZIZ2"/>
<evidence type="ECO:0000256" key="3">
    <source>
        <dbReference type="ARBA" id="ARBA00022448"/>
    </source>
</evidence>
<keyword evidence="9" id="KW-0406">Ion transport</keyword>
<dbReference type="InterPro" id="IPR000531">
    <property type="entry name" value="Beta-barrel_TonB"/>
</dbReference>
<dbReference type="Gene3D" id="2.40.170.20">
    <property type="entry name" value="TonB-dependent receptor, beta-barrel domain"/>
    <property type="match status" value="1"/>
</dbReference>
<evidence type="ECO:0000256" key="12">
    <source>
        <dbReference type="ARBA" id="ARBA00023170"/>
    </source>
</evidence>
<evidence type="ECO:0000259" key="18">
    <source>
        <dbReference type="Pfam" id="PF07715"/>
    </source>
</evidence>
<comment type="similarity">
    <text evidence="2 14 15">Belongs to the TonB-dependent receptor family.</text>
</comment>
<evidence type="ECO:0000256" key="10">
    <source>
        <dbReference type="ARBA" id="ARBA00023077"/>
    </source>
</evidence>
<organism evidence="19 20">
    <name type="scientific">Novispirillum itersonii</name>
    <name type="common">Aquaspirillum itersonii</name>
    <dbReference type="NCBI Taxonomy" id="189"/>
    <lineage>
        <taxon>Bacteria</taxon>
        <taxon>Pseudomonadati</taxon>
        <taxon>Pseudomonadota</taxon>
        <taxon>Alphaproteobacteria</taxon>
        <taxon>Rhodospirillales</taxon>
        <taxon>Novispirillaceae</taxon>
        <taxon>Novispirillum</taxon>
    </lineage>
</organism>